<keyword evidence="4 6" id="KW-0808">Transferase</keyword>
<dbReference type="Proteomes" id="UP000625682">
    <property type="component" value="Unassembled WGS sequence"/>
</dbReference>
<evidence type="ECO:0000256" key="2">
    <source>
        <dbReference type="ARBA" id="ARBA00007441"/>
    </source>
</evidence>
<evidence type="ECO:0000256" key="6">
    <source>
        <dbReference type="RuleBase" id="RU000481"/>
    </source>
</evidence>
<dbReference type="CDD" id="cd00609">
    <property type="entry name" value="AAT_like"/>
    <property type="match status" value="1"/>
</dbReference>
<evidence type="ECO:0000256" key="3">
    <source>
        <dbReference type="ARBA" id="ARBA00022576"/>
    </source>
</evidence>
<evidence type="ECO:0000256" key="4">
    <source>
        <dbReference type="ARBA" id="ARBA00022679"/>
    </source>
</evidence>
<protein>
    <recommendedName>
        <fullName evidence="6">Aminotransferase</fullName>
        <ecNumber evidence="6">2.6.1.-</ecNumber>
    </recommendedName>
</protein>
<dbReference type="InterPro" id="IPR004839">
    <property type="entry name" value="Aminotransferase_I/II_large"/>
</dbReference>
<gene>
    <name evidence="8" type="ORF">GCM10012282_65230</name>
</gene>
<dbReference type="EMBL" id="BMMU01000029">
    <property type="protein sequence ID" value="GGJ58828.1"/>
    <property type="molecule type" value="Genomic_DNA"/>
</dbReference>
<dbReference type="Gene3D" id="3.40.640.10">
    <property type="entry name" value="Type I PLP-dependent aspartate aminotransferase-like (Major domain)"/>
    <property type="match status" value="1"/>
</dbReference>
<dbReference type="InterPro" id="IPR050596">
    <property type="entry name" value="AspAT/PAT-like"/>
</dbReference>
<dbReference type="GO" id="GO:0008483">
    <property type="term" value="F:transaminase activity"/>
    <property type="evidence" value="ECO:0007669"/>
    <property type="project" value="UniProtKB-KW"/>
</dbReference>
<comment type="similarity">
    <text evidence="2 6">Belongs to the class-I pyridoxal-phosphate-dependent aminotransferase family.</text>
</comment>
<dbReference type="GO" id="GO:0006520">
    <property type="term" value="P:amino acid metabolic process"/>
    <property type="evidence" value="ECO:0007669"/>
    <property type="project" value="InterPro"/>
</dbReference>
<dbReference type="PANTHER" id="PTHR46383:SF1">
    <property type="entry name" value="ASPARTATE AMINOTRANSFERASE"/>
    <property type="match status" value="1"/>
</dbReference>
<evidence type="ECO:0000313" key="9">
    <source>
        <dbReference type="Proteomes" id="UP000625682"/>
    </source>
</evidence>
<dbReference type="EC" id="2.6.1.-" evidence="6"/>
<dbReference type="InterPro" id="IPR004838">
    <property type="entry name" value="NHTrfase_class1_PyrdxlP-BS"/>
</dbReference>
<evidence type="ECO:0000256" key="5">
    <source>
        <dbReference type="ARBA" id="ARBA00022898"/>
    </source>
</evidence>
<evidence type="ECO:0000259" key="7">
    <source>
        <dbReference type="Pfam" id="PF00155"/>
    </source>
</evidence>
<reference evidence="8" key="1">
    <citation type="journal article" date="2014" name="Int. J. Syst. Evol. Microbiol.">
        <title>Complete genome sequence of Corynebacterium casei LMG S-19264T (=DSM 44701T), isolated from a smear-ripened cheese.</title>
        <authorList>
            <consortium name="US DOE Joint Genome Institute (JGI-PGF)"/>
            <person name="Walter F."/>
            <person name="Albersmeier A."/>
            <person name="Kalinowski J."/>
            <person name="Ruckert C."/>
        </authorList>
    </citation>
    <scope>NUCLEOTIDE SEQUENCE</scope>
    <source>
        <strain evidence="8">CGMCC 4.7272</strain>
    </source>
</reference>
<dbReference type="PANTHER" id="PTHR46383">
    <property type="entry name" value="ASPARTATE AMINOTRANSFERASE"/>
    <property type="match status" value="1"/>
</dbReference>
<dbReference type="Pfam" id="PF00155">
    <property type="entry name" value="Aminotran_1_2"/>
    <property type="match status" value="1"/>
</dbReference>
<dbReference type="AlphaFoldDB" id="A0A917LC77"/>
<keyword evidence="3 6" id="KW-0032">Aminotransferase</keyword>
<name>A0A917LC77_9ACTN</name>
<comment type="cofactor">
    <cofactor evidence="1 6">
        <name>pyridoxal 5'-phosphate</name>
        <dbReference type="ChEBI" id="CHEBI:597326"/>
    </cofactor>
</comment>
<dbReference type="InterPro" id="IPR015424">
    <property type="entry name" value="PyrdxlP-dep_Trfase"/>
</dbReference>
<proteinExistence type="inferred from homology"/>
<dbReference type="Gene3D" id="3.90.1150.10">
    <property type="entry name" value="Aspartate Aminotransferase, domain 1"/>
    <property type="match status" value="1"/>
</dbReference>
<accession>A0A917LC77</accession>
<keyword evidence="5" id="KW-0663">Pyridoxal phosphate</keyword>
<sequence>MGTDRMGGVRVAQRFSGVERSATVALLETVQRLRREGVDVLDLSGGEPDFTTPQTVIAEAVSALEGGDTHYTPSRGLPELLGAIGEKLATENGVHVDPATGIIVTPSAKQALFTALMTVLDPGDEVIVPTPAWVSYPAMAALIGARAVPAELRAEDGFRLSRQLLEGRLTDRTRALVINTPANPTGHVLDGEEAAEIVAFAVEHNLVLIVDEIYEKIVYDGHRHLSLASLPGVAERTLTVNGFSKAYAMTGWRLGYLAGPGPLIAQALKVQEHTVSCAASFVQRGGVAALTGAADDIAAMLKEYTVRRELTVTALNALPGVSCAYPEGAFYAFADIRGTGLTSAAFAQLLLERAAVTVAPGSAFGAGGEGHVRLSFAASRDVLEGVGERLTRLAEEWPAP</sequence>
<dbReference type="PROSITE" id="PS00105">
    <property type="entry name" value="AA_TRANSFER_CLASS_1"/>
    <property type="match status" value="1"/>
</dbReference>
<dbReference type="SUPFAM" id="SSF53383">
    <property type="entry name" value="PLP-dependent transferases"/>
    <property type="match status" value="1"/>
</dbReference>
<dbReference type="InterPro" id="IPR015422">
    <property type="entry name" value="PyrdxlP-dep_Trfase_small"/>
</dbReference>
<keyword evidence="9" id="KW-1185">Reference proteome</keyword>
<dbReference type="InterPro" id="IPR015421">
    <property type="entry name" value="PyrdxlP-dep_Trfase_major"/>
</dbReference>
<dbReference type="GO" id="GO:0030170">
    <property type="term" value="F:pyridoxal phosphate binding"/>
    <property type="evidence" value="ECO:0007669"/>
    <property type="project" value="InterPro"/>
</dbReference>
<feature type="domain" description="Aminotransferase class I/classII large" evidence="7">
    <location>
        <begin position="39"/>
        <end position="379"/>
    </location>
</feature>
<evidence type="ECO:0000313" key="8">
    <source>
        <dbReference type="EMBL" id="GGJ58828.1"/>
    </source>
</evidence>
<organism evidence="8 9">
    <name type="scientific">Streptomyces lacrimifluminis</name>
    <dbReference type="NCBI Taxonomy" id="1500077"/>
    <lineage>
        <taxon>Bacteria</taxon>
        <taxon>Bacillati</taxon>
        <taxon>Actinomycetota</taxon>
        <taxon>Actinomycetes</taxon>
        <taxon>Kitasatosporales</taxon>
        <taxon>Streptomycetaceae</taxon>
        <taxon>Streptomyces</taxon>
    </lineage>
</organism>
<evidence type="ECO:0000256" key="1">
    <source>
        <dbReference type="ARBA" id="ARBA00001933"/>
    </source>
</evidence>
<dbReference type="FunFam" id="3.40.640.10:FF:000033">
    <property type="entry name" value="Aspartate aminotransferase"/>
    <property type="match status" value="1"/>
</dbReference>
<comment type="caution">
    <text evidence="8">The sequence shown here is derived from an EMBL/GenBank/DDBJ whole genome shotgun (WGS) entry which is preliminary data.</text>
</comment>
<reference evidence="8" key="2">
    <citation type="submission" date="2020-09" db="EMBL/GenBank/DDBJ databases">
        <authorList>
            <person name="Sun Q."/>
            <person name="Zhou Y."/>
        </authorList>
    </citation>
    <scope>NUCLEOTIDE SEQUENCE</scope>
    <source>
        <strain evidence="8">CGMCC 4.7272</strain>
    </source>
</reference>